<comment type="caution">
    <text evidence="2">The sequence shown here is derived from an EMBL/GenBank/DDBJ whole genome shotgun (WGS) entry which is preliminary data.</text>
</comment>
<keyword evidence="1" id="KW-0472">Membrane</keyword>
<dbReference type="EMBL" id="AZRV01000004">
    <property type="protein sequence ID" value="RKO63726.1"/>
    <property type="molecule type" value="Genomic_DNA"/>
</dbReference>
<dbReference type="Proteomes" id="UP000286235">
    <property type="component" value="Unassembled WGS sequence"/>
</dbReference>
<proteinExistence type="predicted"/>
<sequence length="152" mass="16949">MKKTGVRKAQMPPFFRPDDCAKTGRKPTCRRGAGNETCGCWKKKKGRFSPKLPYHLASRSASTIAPERFCPFSWGTTAPLSIPIESGSAYSHRPRSCACPSISTGRTVPVKIFPYPGSQSQRKLAIFYSYFLSEFLFFVIRRIIKGIAVGFS</sequence>
<organism evidence="2 3">
    <name type="scientific">Caldibacillus debilis GB1</name>
    <dbReference type="NCBI Taxonomy" id="1339248"/>
    <lineage>
        <taxon>Bacteria</taxon>
        <taxon>Bacillati</taxon>
        <taxon>Bacillota</taxon>
        <taxon>Bacilli</taxon>
        <taxon>Bacillales</taxon>
        <taxon>Bacillaceae</taxon>
        <taxon>Caldibacillus</taxon>
    </lineage>
</organism>
<keyword evidence="3" id="KW-1185">Reference proteome</keyword>
<evidence type="ECO:0000313" key="2">
    <source>
        <dbReference type="EMBL" id="RKO63726.1"/>
    </source>
</evidence>
<feature type="transmembrane region" description="Helical" evidence="1">
    <location>
        <begin position="125"/>
        <end position="144"/>
    </location>
</feature>
<name>A0A420VJP7_9BACI</name>
<evidence type="ECO:0000256" key="1">
    <source>
        <dbReference type="SAM" id="Phobius"/>
    </source>
</evidence>
<reference evidence="2 3" key="1">
    <citation type="submission" date="2013-12" db="EMBL/GenBank/DDBJ databases">
        <title>Genome and proteome characterization of Caldibacillus debilis GB1 derived from a cellulolytic aero-tolerant co-culture.</title>
        <authorList>
            <person name="Wushke S.T."/>
            <person name="Zhang X."/>
            <person name="Fristensky B."/>
            <person name="Wilkins J.A."/>
            <person name="Levin D.B."/>
            <person name="Sparling R."/>
        </authorList>
    </citation>
    <scope>NUCLEOTIDE SEQUENCE [LARGE SCALE GENOMIC DNA]</scope>
    <source>
        <strain evidence="2 3">GB1</strain>
    </source>
</reference>
<gene>
    <name evidence="2" type="ORF">Cdeb_02672</name>
</gene>
<dbReference type="AlphaFoldDB" id="A0A420VJP7"/>
<evidence type="ECO:0000313" key="3">
    <source>
        <dbReference type="Proteomes" id="UP000286235"/>
    </source>
</evidence>
<keyword evidence="1" id="KW-1133">Transmembrane helix</keyword>
<accession>A0A420VJP7</accession>
<protein>
    <submittedName>
        <fullName evidence="2">Uncharacterized protein</fullName>
    </submittedName>
</protein>
<keyword evidence="1" id="KW-0812">Transmembrane</keyword>